<keyword evidence="2" id="KW-1185">Reference proteome</keyword>
<proteinExistence type="predicted"/>
<accession>A0AA88JJH9</accession>
<gene>
    <name evidence="1" type="ORF">TIFTF001_054434</name>
</gene>
<evidence type="ECO:0000313" key="2">
    <source>
        <dbReference type="Proteomes" id="UP001187192"/>
    </source>
</evidence>
<dbReference type="EMBL" id="BTGU01014742">
    <property type="protein sequence ID" value="GMN74722.1"/>
    <property type="molecule type" value="Genomic_DNA"/>
</dbReference>
<protein>
    <submittedName>
        <fullName evidence="1">Uncharacterized protein</fullName>
    </submittedName>
</protein>
<sequence length="98" mass="10916">MTSMQQCPDGIQLGIGHSQPKQGKYNSAYSIVFVVYTCLNITTKNCGLHDGYLPSCKVYTIQRRGRYHDGSKTVVVSQYYTTIYTVVESRNIVANAAN</sequence>
<dbReference type="AlphaFoldDB" id="A0AA88JJH9"/>
<evidence type="ECO:0000313" key="1">
    <source>
        <dbReference type="EMBL" id="GMN74722.1"/>
    </source>
</evidence>
<name>A0AA88JJH9_FICCA</name>
<reference evidence="1" key="1">
    <citation type="submission" date="2023-07" db="EMBL/GenBank/DDBJ databases">
        <title>draft genome sequence of fig (Ficus carica).</title>
        <authorList>
            <person name="Takahashi T."/>
            <person name="Nishimura K."/>
        </authorList>
    </citation>
    <scope>NUCLEOTIDE SEQUENCE</scope>
</reference>
<organism evidence="1 2">
    <name type="scientific">Ficus carica</name>
    <name type="common">Common fig</name>
    <dbReference type="NCBI Taxonomy" id="3494"/>
    <lineage>
        <taxon>Eukaryota</taxon>
        <taxon>Viridiplantae</taxon>
        <taxon>Streptophyta</taxon>
        <taxon>Embryophyta</taxon>
        <taxon>Tracheophyta</taxon>
        <taxon>Spermatophyta</taxon>
        <taxon>Magnoliopsida</taxon>
        <taxon>eudicotyledons</taxon>
        <taxon>Gunneridae</taxon>
        <taxon>Pentapetalae</taxon>
        <taxon>rosids</taxon>
        <taxon>fabids</taxon>
        <taxon>Rosales</taxon>
        <taxon>Moraceae</taxon>
        <taxon>Ficeae</taxon>
        <taxon>Ficus</taxon>
    </lineage>
</organism>
<dbReference type="Proteomes" id="UP001187192">
    <property type="component" value="Unassembled WGS sequence"/>
</dbReference>
<comment type="caution">
    <text evidence="1">The sequence shown here is derived from an EMBL/GenBank/DDBJ whole genome shotgun (WGS) entry which is preliminary data.</text>
</comment>